<organism evidence="11 12">
    <name type="scientific">Neorhodopirellula pilleata</name>
    <dbReference type="NCBI Taxonomy" id="2714738"/>
    <lineage>
        <taxon>Bacteria</taxon>
        <taxon>Pseudomonadati</taxon>
        <taxon>Planctomycetota</taxon>
        <taxon>Planctomycetia</taxon>
        <taxon>Pirellulales</taxon>
        <taxon>Pirellulaceae</taxon>
        <taxon>Neorhodopirellula</taxon>
    </lineage>
</organism>
<keyword evidence="7" id="KW-0067">ATP-binding</keyword>
<name>A0A5C6ABA5_9BACT</name>
<dbReference type="AlphaFoldDB" id="A0A5C6ABA5"/>
<dbReference type="Proteomes" id="UP000316213">
    <property type="component" value="Unassembled WGS sequence"/>
</dbReference>
<dbReference type="Pfam" id="PF07714">
    <property type="entry name" value="PK_Tyr_Ser-Thr"/>
    <property type="match status" value="1"/>
</dbReference>
<evidence type="ECO:0000256" key="6">
    <source>
        <dbReference type="ARBA" id="ARBA00022777"/>
    </source>
</evidence>
<dbReference type="GO" id="GO:0005524">
    <property type="term" value="F:ATP binding"/>
    <property type="evidence" value="ECO:0007669"/>
    <property type="project" value="UniProtKB-KW"/>
</dbReference>
<protein>
    <submittedName>
        <fullName evidence="11">Serine/threonine-protein kinase StkP</fullName>
        <ecNumber evidence="11">2.7.11.1</ecNumber>
    </submittedName>
</protein>
<sequence>MAHERHANCGQSNFKQCLLTCLMTASESRLEDADRCEVCQVTCEQLDQEIRRVGAQLASARAEEHDADVNVAIDRNLTATSMSNGISVGAATNSELRPFTFPEINGYQLRQLLGDDGSKAIYLATHHRLQKDVAVCILPERLIGDPVTAFRFDLDIKKLAALEHPSLATVLDVGFVNGDRFVVTEWVDGVDLETLIQDFPLEVPDVCEIGRQVACVMAEAHQQSLIHGRLHAANIVLTSDPLGCPLIRILDLGLIPCPIGVDERTDIISLGHFLAYALTGSVPDLQGEVKWEAEALDVPSDLSDHIERMMTGSPGRCPASMAEVAESLAPFARGHDLRRIQLSHAPKVRRSLTKKTPAISFVDQPVTERTAEGINEVPRAQAFAEAGQINRMIGVFIGIVLFLSIGLVIAGATLWSYTDGGYVSIKPDTSILGTPVSGVLTVLRDGERVESVELNATTLAVPRWYRAGEFEVSFEFTGSPTSQVDWEPKRFILRRGKNAVISLRQSIEE</sequence>
<dbReference type="OrthoDB" id="6111975at2"/>
<evidence type="ECO:0000256" key="2">
    <source>
        <dbReference type="ARBA" id="ARBA00004647"/>
    </source>
</evidence>
<dbReference type="PANTHER" id="PTHR43289">
    <property type="entry name" value="MITOGEN-ACTIVATED PROTEIN KINASE KINASE KINASE 20-RELATED"/>
    <property type="match status" value="1"/>
</dbReference>
<dbReference type="PANTHER" id="PTHR43289:SF34">
    <property type="entry name" value="SERINE_THREONINE-PROTEIN KINASE YBDM-RELATED"/>
    <property type="match status" value="1"/>
</dbReference>
<comment type="subcellular location">
    <subcellularLocation>
        <location evidence="1">Cytoplasm</location>
        <location evidence="1">Cytoskeleton</location>
        <location evidence="1">Microtubule organizing center</location>
        <location evidence="1">Centrosome</location>
    </subcellularLocation>
    <subcellularLocation>
        <location evidence="2">Cytoplasm</location>
        <location evidence="2">Cytoskeleton</location>
        <location evidence="2">Spindle pole</location>
    </subcellularLocation>
</comment>
<keyword evidence="6 11" id="KW-0418">Kinase</keyword>
<keyword evidence="8" id="KW-0963">Cytoplasm</keyword>
<evidence type="ECO:0000256" key="7">
    <source>
        <dbReference type="ARBA" id="ARBA00022840"/>
    </source>
</evidence>
<evidence type="ECO:0000313" key="12">
    <source>
        <dbReference type="Proteomes" id="UP000316213"/>
    </source>
</evidence>
<keyword evidence="9" id="KW-0472">Membrane</keyword>
<dbReference type="EMBL" id="SJPM01000005">
    <property type="protein sequence ID" value="TWT96331.1"/>
    <property type="molecule type" value="Genomic_DNA"/>
</dbReference>
<dbReference type="InterPro" id="IPR011009">
    <property type="entry name" value="Kinase-like_dom_sf"/>
</dbReference>
<gene>
    <name evidence="11" type="primary">stkP_4</name>
    <name evidence="11" type="ORF">Pla100_28080</name>
</gene>
<accession>A0A5C6ABA5</accession>
<evidence type="ECO:0000256" key="5">
    <source>
        <dbReference type="ARBA" id="ARBA00022741"/>
    </source>
</evidence>
<keyword evidence="9" id="KW-1133">Transmembrane helix</keyword>
<evidence type="ECO:0000313" key="11">
    <source>
        <dbReference type="EMBL" id="TWT96331.1"/>
    </source>
</evidence>
<feature type="domain" description="Protein kinase" evidence="10">
    <location>
        <begin position="107"/>
        <end position="393"/>
    </location>
</feature>
<dbReference type="Gene3D" id="1.10.510.10">
    <property type="entry name" value="Transferase(Phosphotransferase) domain 1"/>
    <property type="match status" value="1"/>
</dbReference>
<keyword evidence="12" id="KW-1185">Reference proteome</keyword>
<dbReference type="InterPro" id="IPR000719">
    <property type="entry name" value="Prot_kinase_dom"/>
</dbReference>
<dbReference type="PROSITE" id="PS50011">
    <property type="entry name" value="PROTEIN_KINASE_DOM"/>
    <property type="match status" value="1"/>
</dbReference>
<dbReference type="Gene3D" id="3.30.200.20">
    <property type="entry name" value="Phosphorylase Kinase, domain 1"/>
    <property type="match status" value="1"/>
</dbReference>
<dbReference type="EC" id="2.7.11.1" evidence="11"/>
<keyword evidence="8" id="KW-0206">Cytoskeleton</keyword>
<keyword evidence="5" id="KW-0547">Nucleotide-binding</keyword>
<dbReference type="SMART" id="SM00220">
    <property type="entry name" value="S_TKc"/>
    <property type="match status" value="1"/>
</dbReference>
<dbReference type="GO" id="GO:0005813">
    <property type="term" value="C:centrosome"/>
    <property type="evidence" value="ECO:0007669"/>
    <property type="project" value="UniProtKB-SubCell"/>
</dbReference>
<evidence type="ECO:0000256" key="3">
    <source>
        <dbReference type="ARBA" id="ARBA00010886"/>
    </source>
</evidence>
<keyword evidence="4 11" id="KW-0808">Transferase</keyword>
<evidence type="ECO:0000256" key="1">
    <source>
        <dbReference type="ARBA" id="ARBA00004300"/>
    </source>
</evidence>
<evidence type="ECO:0000259" key="10">
    <source>
        <dbReference type="PROSITE" id="PS50011"/>
    </source>
</evidence>
<comment type="similarity">
    <text evidence="3">Belongs to the protein kinase superfamily. NEK Ser/Thr protein kinase family. NIMA subfamily.</text>
</comment>
<dbReference type="InterPro" id="IPR001245">
    <property type="entry name" value="Ser-Thr/Tyr_kinase_cat_dom"/>
</dbReference>
<evidence type="ECO:0000256" key="4">
    <source>
        <dbReference type="ARBA" id="ARBA00022679"/>
    </source>
</evidence>
<feature type="transmembrane region" description="Helical" evidence="9">
    <location>
        <begin position="392"/>
        <end position="417"/>
    </location>
</feature>
<proteinExistence type="inferred from homology"/>
<reference evidence="11 12" key="1">
    <citation type="submission" date="2019-02" db="EMBL/GenBank/DDBJ databases">
        <title>Deep-cultivation of Planctomycetes and their phenomic and genomic characterization uncovers novel biology.</title>
        <authorList>
            <person name="Wiegand S."/>
            <person name="Jogler M."/>
            <person name="Boedeker C."/>
            <person name="Pinto D."/>
            <person name="Vollmers J."/>
            <person name="Rivas-Marin E."/>
            <person name="Kohn T."/>
            <person name="Peeters S.H."/>
            <person name="Heuer A."/>
            <person name="Rast P."/>
            <person name="Oberbeckmann S."/>
            <person name="Bunk B."/>
            <person name="Jeske O."/>
            <person name="Meyerdierks A."/>
            <person name="Storesund J.E."/>
            <person name="Kallscheuer N."/>
            <person name="Luecker S."/>
            <person name="Lage O.M."/>
            <person name="Pohl T."/>
            <person name="Merkel B.J."/>
            <person name="Hornburger P."/>
            <person name="Mueller R.-W."/>
            <person name="Bruemmer F."/>
            <person name="Labrenz M."/>
            <person name="Spormann A.M."/>
            <person name="Op Den Camp H."/>
            <person name="Overmann J."/>
            <person name="Amann R."/>
            <person name="Jetten M.S.M."/>
            <person name="Mascher T."/>
            <person name="Medema M.H."/>
            <person name="Devos D.P."/>
            <person name="Kaster A.-K."/>
            <person name="Ovreas L."/>
            <person name="Rohde M."/>
            <person name="Galperin M.Y."/>
            <person name="Jogler C."/>
        </authorList>
    </citation>
    <scope>NUCLEOTIDE SEQUENCE [LARGE SCALE GENOMIC DNA]</scope>
    <source>
        <strain evidence="11 12">Pla100</strain>
    </source>
</reference>
<comment type="caution">
    <text evidence="11">The sequence shown here is derived from an EMBL/GenBank/DDBJ whole genome shotgun (WGS) entry which is preliminary data.</text>
</comment>
<dbReference type="GO" id="GO:0004674">
    <property type="term" value="F:protein serine/threonine kinase activity"/>
    <property type="evidence" value="ECO:0007669"/>
    <property type="project" value="UniProtKB-EC"/>
</dbReference>
<evidence type="ECO:0000256" key="9">
    <source>
        <dbReference type="SAM" id="Phobius"/>
    </source>
</evidence>
<dbReference type="RefSeq" id="WP_146578269.1">
    <property type="nucleotide sequence ID" value="NZ_SJPM01000005.1"/>
</dbReference>
<evidence type="ECO:0000256" key="8">
    <source>
        <dbReference type="ARBA" id="ARBA00023212"/>
    </source>
</evidence>
<dbReference type="SUPFAM" id="SSF56112">
    <property type="entry name" value="Protein kinase-like (PK-like)"/>
    <property type="match status" value="1"/>
</dbReference>
<keyword evidence="9" id="KW-0812">Transmembrane</keyword>
<dbReference type="GO" id="GO:0000922">
    <property type="term" value="C:spindle pole"/>
    <property type="evidence" value="ECO:0007669"/>
    <property type="project" value="UniProtKB-SubCell"/>
</dbReference>